<proteinExistence type="predicted"/>
<name>A0ACB7XNZ4_9ERIC</name>
<sequence>MLPKLLLLMVTNALIQWQHFIVPACFDSTSAPPSARKRTIKEALADFCTYSGLQPNLCKSAVFFSAVDEIDKGILRGIMDISEAAFPVKFLGVPLISSRLKYGDCVVLKERILARIQSWANKRLSYGGRGLLIQSVLFNM</sequence>
<organism evidence="1 2">
    <name type="scientific">Vaccinium darrowii</name>
    <dbReference type="NCBI Taxonomy" id="229202"/>
    <lineage>
        <taxon>Eukaryota</taxon>
        <taxon>Viridiplantae</taxon>
        <taxon>Streptophyta</taxon>
        <taxon>Embryophyta</taxon>
        <taxon>Tracheophyta</taxon>
        <taxon>Spermatophyta</taxon>
        <taxon>Magnoliopsida</taxon>
        <taxon>eudicotyledons</taxon>
        <taxon>Gunneridae</taxon>
        <taxon>Pentapetalae</taxon>
        <taxon>asterids</taxon>
        <taxon>Ericales</taxon>
        <taxon>Ericaceae</taxon>
        <taxon>Vaccinioideae</taxon>
        <taxon>Vaccinieae</taxon>
        <taxon>Vaccinium</taxon>
    </lineage>
</organism>
<keyword evidence="2" id="KW-1185">Reference proteome</keyword>
<comment type="caution">
    <text evidence="1">The sequence shown here is derived from an EMBL/GenBank/DDBJ whole genome shotgun (WGS) entry which is preliminary data.</text>
</comment>
<protein>
    <submittedName>
        <fullName evidence="1">Uncharacterized protein</fullName>
    </submittedName>
</protein>
<dbReference type="Proteomes" id="UP000828048">
    <property type="component" value="Chromosome 1"/>
</dbReference>
<accession>A0ACB7XNZ4</accession>
<reference evidence="1 2" key="1">
    <citation type="journal article" date="2021" name="Hortic Res">
        <title>High-quality reference genome and annotation aids understanding of berry development for evergreen blueberry (Vaccinium darrowii).</title>
        <authorList>
            <person name="Yu J."/>
            <person name="Hulse-Kemp A.M."/>
            <person name="Babiker E."/>
            <person name="Staton M."/>
        </authorList>
    </citation>
    <scope>NUCLEOTIDE SEQUENCE [LARGE SCALE GENOMIC DNA]</scope>
    <source>
        <strain evidence="2">cv. NJ 8807/NJ 8810</strain>
        <tissue evidence="1">Young leaf</tissue>
    </source>
</reference>
<evidence type="ECO:0000313" key="2">
    <source>
        <dbReference type="Proteomes" id="UP000828048"/>
    </source>
</evidence>
<gene>
    <name evidence="1" type="ORF">Vadar_002670</name>
</gene>
<dbReference type="EMBL" id="CM037151">
    <property type="protein sequence ID" value="KAH7842208.1"/>
    <property type="molecule type" value="Genomic_DNA"/>
</dbReference>
<evidence type="ECO:0000313" key="1">
    <source>
        <dbReference type="EMBL" id="KAH7842208.1"/>
    </source>
</evidence>